<dbReference type="STRING" id="284581.AMD01_18695"/>
<dbReference type="PANTHER" id="PTHR47199:SF2">
    <property type="entry name" value="PHOTOSYSTEM II STABILITY_ASSEMBLY FACTOR HCF136, CHLOROPLASTIC"/>
    <property type="match status" value="1"/>
</dbReference>
<gene>
    <name evidence="1" type="ORF">AMD01_18695</name>
</gene>
<organism evidence="1 2">
    <name type="scientific">Priestia koreensis</name>
    <dbReference type="NCBI Taxonomy" id="284581"/>
    <lineage>
        <taxon>Bacteria</taxon>
        <taxon>Bacillati</taxon>
        <taxon>Bacillota</taxon>
        <taxon>Bacilli</taxon>
        <taxon>Bacillales</taxon>
        <taxon>Bacillaceae</taxon>
        <taxon>Priestia</taxon>
    </lineage>
</organism>
<dbReference type="PANTHER" id="PTHR47199">
    <property type="entry name" value="PHOTOSYSTEM II STABILITY/ASSEMBLY FACTOR HCF136, CHLOROPLASTIC"/>
    <property type="match status" value="1"/>
</dbReference>
<reference evidence="2" key="1">
    <citation type="submission" date="2015-08" db="EMBL/GenBank/DDBJ databases">
        <title>Fjat-14210 dsm16467.</title>
        <authorList>
            <person name="Liu B."/>
            <person name="Wang J."/>
            <person name="Zhu Y."/>
            <person name="Liu G."/>
            <person name="Chen Q."/>
            <person name="Chen Z."/>
            <person name="Lan J."/>
            <person name="Che J."/>
            <person name="Ge C."/>
            <person name="Shi H."/>
            <person name="Pan Z."/>
            <person name="Liu X."/>
        </authorList>
    </citation>
    <scope>NUCLEOTIDE SEQUENCE [LARGE SCALE GENOMIC DNA]</scope>
    <source>
        <strain evidence="2">DSM 16467</strain>
    </source>
</reference>
<dbReference type="OrthoDB" id="47917at2"/>
<keyword evidence="2" id="KW-1185">Reference proteome</keyword>
<accession>A0A0M0KTH3</accession>
<dbReference type="SUPFAM" id="SSF110296">
    <property type="entry name" value="Oligoxyloglucan reducing end-specific cellobiohydrolase"/>
    <property type="match status" value="1"/>
</dbReference>
<dbReference type="RefSeq" id="WP_053402969.1">
    <property type="nucleotide sequence ID" value="NZ_LILC01000027.1"/>
</dbReference>
<dbReference type="EMBL" id="LILC01000027">
    <property type="protein sequence ID" value="KOO41912.1"/>
    <property type="molecule type" value="Genomic_DNA"/>
</dbReference>
<evidence type="ECO:0000313" key="2">
    <source>
        <dbReference type="Proteomes" id="UP000037558"/>
    </source>
</evidence>
<dbReference type="Proteomes" id="UP000037558">
    <property type="component" value="Unassembled WGS sequence"/>
</dbReference>
<protein>
    <submittedName>
        <fullName evidence="1">Uncharacterized protein</fullName>
    </submittedName>
</protein>
<dbReference type="InterPro" id="IPR015943">
    <property type="entry name" value="WD40/YVTN_repeat-like_dom_sf"/>
</dbReference>
<dbReference type="PATRIC" id="fig|284581.3.peg.14"/>
<comment type="caution">
    <text evidence="1">The sequence shown here is derived from an EMBL/GenBank/DDBJ whole genome shotgun (WGS) entry which is preliminary data.</text>
</comment>
<evidence type="ECO:0000313" key="1">
    <source>
        <dbReference type="EMBL" id="KOO41912.1"/>
    </source>
</evidence>
<dbReference type="AlphaFoldDB" id="A0A0M0KTH3"/>
<sequence length="325" mass="37544">MSNHFSIQWVQMKSREIGWLSIKDQTQGSLLFRTNNGAEQWKAITPSGIQIKSTFPFGKHIAWIYGMNEKAVVLHTTNGGERWEQYEVPISEEWEKQGSVKVRMEFINATHGWLLVTGKGENQQSLYHTENSGKSWRPLRSTSLPSNISGMKFVSKKNGWITLHDELARNLVYRTMDGGVSWQQVRFFTLDRPGMYYARKPLFIDNLLIIPIEESIGGIYRIMIYSSPDLGRTWKVSRMIPSKQGVSLSFSSLHCGWIVDGEMGVLYRSKQRMQKWDLWEYDEKLKGARGLHFYSVTEGWACTNKALLYTKNGGKTWRTKKLPIM</sequence>
<dbReference type="Gene3D" id="2.130.10.10">
    <property type="entry name" value="YVTN repeat-like/Quinoprotein amine dehydrogenase"/>
    <property type="match status" value="1"/>
</dbReference>
<proteinExistence type="predicted"/>
<name>A0A0M0KTH3_9BACI</name>